<dbReference type="Pfam" id="PF01548">
    <property type="entry name" value="DEDD_Tnp_IS110"/>
    <property type="match status" value="1"/>
</dbReference>
<dbReference type="RefSeq" id="WP_002693910.1">
    <property type="nucleotide sequence ID" value="NZ_AAWS01000003.1"/>
</dbReference>
<dbReference type="OrthoDB" id="964423at2"/>
<sequence>MKKITFVQVGIALDISKADFRACIMGSNGQKVFKVIASRKFSNNTKGFSEFNHWVQKNLNKHSITEAEYLMEATGVYHENLAWTLYEKAHKVIVVLPNQAKAFLKSEGIKSKTDKIDAQGLAKMVLVKNLRYWKPISPVLKELRTIARYYEVIQKELTQNYNRLHALEHSHDPNKFVLKQLKNHLKFLEKQKESVHQQILETTKKDEVLHEKMKRLTTIYGIGILTVAVVVAETNGFELFSSQKQLTSYAGYDIVEHQSGKYVGQTRISKKGNTHIRRALHFPALKTVKQENIFQELYSRVFERTKKKMKAYTAVQRKLLVVMYTLWKKEENFDLNYAKQKVVEEQECPPTLGSY</sequence>
<evidence type="ECO:0000259" key="3">
    <source>
        <dbReference type="Pfam" id="PF02371"/>
    </source>
</evidence>
<evidence type="ECO:0000313" key="4">
    <source>
        <dbReference type="EMBL" id="EAY31335.1"/>
    </source>
</evidence>
<dbReference type="AlphaFoldDB" id="A1ZE27"/>
<dbReference type="Pfam" id="PF02371">
    <property type="entry name" value="Transposase_20"/>
    <property type="match status" value="1"/>
</dbReference>
<dbReference type="Proteomes" id="UP000004095">
    <property type="component" value="Unassembled WGS sequence"/>
</dbReference>
<feature type="coiled-coil region" evidence="1">
    <location>
        <begin position="178"/>
        <end position="205"/>
    </location>
</feature>
<keyword evidence="5" id="KW-1185">Reference proteome</keyword>
<dbReference type="GO" id="GO:0003677">
    <property type="term" value="F:DNA binding"/>
    <property type="evidence" value="ECO:0007669"/>
    <property type="project" value="InterPro"/>
</dbReference>
<gene>
    <name evidence="4" type="ORF">M23134_04168</name>
</gene>
<dbReference type="eggNOG" id="COG3547">
    <property type="taxonomic scope" value="Bacteria"/>
</dbReference>
<keyword evidence="1" id="KW-0175">Coiled coil</keyword>
<evidence type="ECO:0000259" key="2">
    <source>
        <dbReference type="Pfam" id="PF01548"/>
    </source>
</evidence>
<reference evidence="4 5" key="1">
    <citation type="submission" date="2007-01" db="EMBL/GenBank/DDBJ databases">
        <authorList>
            <person name="Haygood M."/>
            <person name="Podell S."/>
            <person name="Anderson C."/>
            <person name="Hopkinson B."/>
            <person name="Roe K."/>
            <person name="Barbeau K."/>
            <person name="Gaasterland T."/>
            <person name="Ferriera S."/>
            <person name="Johnson J."/>
            <person name="Kravitz S."/>
            <person name="Beeson K."/>
            <person name="Sutton G."/>
            <person name="Rogers Y.-H."/>
            <person name="Friedman R."/>
            <person name="Frazier M."/>
            <person name="Venter J.C."/>
        </authorList>
    </citation>
    <scope>NUCLEOTIDE SEQUENCE [LARGE SCALE GENOMIC DNA]</scope>
    <source>
        <strain evidence="4 5">ATCC 23134</strain>
    </source>
</reference>
<proteinExistence type="predicted"/>
<accession>A1ZE27</accession>
<dbReference type="InterPro" id="IPR003346">
    <property type="entry name" value="Transposase_20"/>
</dbReference>
<organism evidence="4 5">
    <name type="scientific">Microscilla marina ATCC 23134</name>
    <dbReference type="NCBI Taxonomy" id="313606"/>
    <lineage>
        <taxon>Bacteria</taxon>
        <taxon>Pseudomonadati</taxon>
        <taxon>Bacteroidota</taxon>
        <taxon>Cytophagia</taxon>
        <taxon>Cytophagales</taxon>
        <taxon>Microscillaceae</taxon>
        <taxon>Microscilla</taxon>
    </lineage>
</organism>
<dbReference type="EMBL" id="AAWS01000003">
    <property type="protein sequence ID" value="EAY31335.1"/>
    <property type="molecule type" value="Genomic_DNA"/>
</dbReference>
<dbReference type="NCBIfam" id="NF033542">
    <property type="entry name" value="transpos_IS110"/>
    <property type="match status" value="1"/>
</dbReference>
<feature type="domain" description="Transposase IS116/IS110/IS902 C-terminal" evidence="3">
    <location>
        <begin position="214"/>
        <end position="298"/>
    </location>
</feature>
<dbReference type="GO" id="GO:0006313">
    <property type="term" value="P:DNA transposition"/>
    <property type="evidence" value="ECO:0007669"/>
    <property type="project" value="InterPro"/>
</dbReference>
<name>A1ZE27_MICM2</name>
<feature type="domain" description="Transposase IS110-like N-terminal" evidence="2">
    <location>
        <begin position="12"/>
        <end position="167"/>
    </location>
</feature>
<dbReference type="GO" id="GO:0004803">
    <property type="term" value="F:transposase activity"/>
    <property type="evidence" value="ECO:0007669"/>
    <property type="project" value="InterPro"/>
</dbReference>
<dbReference type="PANTHER" id="PTHR33055">
    <property type="entry name" value="TRANSPOSASE FOR INSERTION SEQUENCE ELEMENT IS1111A"/>
    <property type="match status" value="1"/>
</dbReference>
<dbReference type="PANTHER" id="PTHR33055:SF13">
    <property type="entry name" value="TRANSPOSASE"/>
    <property type="match status" value="1"/>
</dbReference>
<comment type="caution">
    <text evidence="4">The sequence shown here is derived from an EMBL/GenBank/DDBJ whole genome shotgun (WGS) entry which is preliminary data.</text>
</comment>
<dbReference type="InterPro" id="IPR047650">
    <property type="entry name" value="Transpos_IS110"/>
</dbReference>
<protein>
    <submittedName>
        <fullName evidence="4">Transposase for</fullName>
    </submittedName>
</protein>
<dbReference type="InterPro" id="IPR002525">
    <property type="entry name" value="Transp_IS110-like_N"/>
</dbReference>
<evidence type="ECO:0000313" key="5">
    <source>
        <dbReference type="Proteomes" id="UP000004095"/>
    </source>
</evidence>
<evidence type="ECO:0000256" key="1">
    <source>
        <dbReference type="SAM" id="Coils"/>
    </source>
</evidence>